<gene>
    <name evidence="1" type="ORF">LX32DRAFT_137753</name>
</gene>
<dbReference type="EMBL" id="MU842826">
    <property type="protein sequence ID" value="KAK2032894.1"/>
    <property type="molecule type" value="Genomic_DNA"/>
</dbReference>
<evidence type="ECO:0000313" key="2">
    <source>
        <dbReference type="Proteomes" id="UP001232148"/>
    </source>
</evidence>
<evidence type="ECO:0000313" key="1">
    <source>
        <dbReference type="EMBL" id="KAK2032894.1"/>
    </source>
</evidence>
<dbReference type="AlphaFoldDB" id="A0AAD9M4G3"/>
<protein>
    <submittedName>
        <fullName evidence="1">Uncharacterized protein</fullName>
    </submittedName>
</protein>
<proteinExistence type="predicted"/>
<sequence>MYSRRPSQGCYAGTADAGRTVLLTDLRIRSRAFWEDESRYGMGCIPLCVVLSALADLAAAVRGRPLSATSLLLVMLLSVSSQPSLQSTAALGFDFSFCPSFPPSPSSKEVVGTHRLPTRPPCLPGSWAARRCFCIASRPKEALQRAHWHFPLPAPGLGIRHSHEGTAWHGRNGINDQTCNRVRFNSHHSLSTMHLSVSSFLTPSLFSSAFLPFLSPNPIGM</sequence>
<dbReference type="Proteomes" id="UP001232148">
    <property type="component" value="Unassembled WGS sequence"/>
</dbReference>
<accession>A0AAD9M4G3</accession>
<keyword evidence="2" id="KW-1185">Reference proteome</keyword>
<organism evidence="1 2">
    <name type="scientific">Colletotrichum zoysiae</name>
    <dbReference type="NCBI Taxonomy" id="1216348"/>
    <lineage>
        <taxon>Eukaryota</taxon>
        <taxon>Fungi</taxon>
        <taxon>Dikarya</taxon>
        <taxon>Ascomycota</taxon>
        <taxon>Pezizomycotina</taxon>
        <taxon>Sordariomycetes</taxon>
        <taxon>Hypocreomycetidae</taxon>
        <taxon>Glomerellales</taxon>
        <taxon>Glomerellaceae</taxon>
        <taxon>Colletotrichum</taxon>
        <taxon>Colletotrichum graminicola species complex</taxon>
    </lineage>
</organism>
<reference evidence="1" key="1">
    <citation type="submission" date="2021-06" db="EMBL/GenBank/DDBJ databases">
        <title>Comparative genomics, transcriptomics and evolutionary studies reveal genomic signatures of adaptation to plant cell wall in hemibiotrophic fungi.</title>
        <authorList>
            <consortium name="DOE Joint Genome Institute"/>
            <person name="Baroncelli R."/>
            <person name="Diaz J.F."/>
            <person name="Benocci T."/>
            <person name="Peng M."/>
            <person name="Battaglia E."/>
            <person name="Haridas S."/>
            <person name="Andreopoulos W."/>
            <person name="Labutti K."/>
            <person name="Pangilinan J."/>
            <person name="Floch G.L."/>
            <person name="Makela M.R."/>
            <person name="Henrissat B."/>
            <person name="Grigoriev I.V."/>
            <person name="Crouch J.A."/>
            <person name="De Vries R.P."/>
            <person name="Sukno S.A."/>
            <person name="Thon M.R."/>
        </authorList>
    </citation>
    <scope>NUCLEOTIDE SEQUENCE</scope>
    <source>
        <strain evidence="1">MAFF235873</strain>
    </source>
</reference>
<comment type="caution">
    <text evidence="1">The sequence shown here is derived from an EMBL/GenBank/DDBJ whole genome shotgun (WGS) entry which is preliminary data.</text>
</comment>
<name>A0AAD9M4G3_9PEZI</name>